<evidence type="ECO:0000313" key="2">
    <source>
        <dbReference type="EMBL" id="XCN75403.1"/>
    </source>
</evidence>
<organism evidence="2">
    <name type="scientific">Candidatus Electrothrix aestuarii</name>
    <dbReference type="NCBI Taxonomy" id="3062594"/>
    <lineage>
        <taxon>Bacteria</taxon>
        <taxon>Pseudomonadati</taxon>
        <taxon>Thermodesulfobacteriota</taxon>
        <taxon>Desulfobulbia</taxon>
        <taxon>Desulfobulbales</taxon>
        <taxon>Desulfobulbaceae</taxon>
        <taxon>Candidatus Electrothrix</taxon>
    </lineage>
</organism>
<dbReference type="Gene3D" id="3.90.550.10">
    <property type="entry name" value="Spore Coat Polysaccharide Biosynthesis Protein SpsA, Chain A"/>
    <property type="match status" value="1"/>
</dbReference>
<feature type="domain" description="Glycosyltransferase 2-like" evidence="1">
    <location>
        <begin position="11"/>
        <end position="122"/>
    </location>
</feature>
<dbReference type="EC" id="2.4.-.-" evidence="2"/>
<keyword evidence="2" id="KW-0328">Glycosyltransferase</keyword>
<dbReference type="PANTHER" id="PTHR43685:SF11">
    <property type="entry name" value="GLYCOSYLTRANSFERASE TAGX-RELATED"/>
    <property type="match status" value="1"/>
</dbReference>
<dbReference type="KEGG" id="eaj:Q3M24_05500"/>
<reference evidence="2" key="2">
    <citation type="submission" date="2024-06" db="EMBL/GenBank/DDBJ databases">
        <authorList>
            <person name="Plum-Jensen L.E."/>
            <person name="Schramm A."/>
            <person name="Marshall I.P.G."/>
        </authorList>
    </citation>
    <scope>NUCLEOTIDE SEQUENCE</scope>
    <source>
        <strain evidence="2">Rat1</strain>
    </source>
</reference>
<dbReference type="Pfam" id="PF00535">
    <property type="entry name" value="Glycos_transf_2"/>
    <property type="match status" value="1"/>
</dbReference>
<keyword evidence="2" id="KW-0808">Transferase</keyword>
<sequence>MQSGCSKGLFSVIVPTYNRKKLLLRALDSVKHQTYRPIEVVVVDDGSTDGTAEAVQDWKRNACSDGQLDLKYIYQDNQGAPVARNRALQESQGEFIQYLDSDDELYKTGLADAFEMFRKYPEYDCIHSGFDRVCGQCGQVLDSYTPRSMNNALEGYMKGALWGNTCDFAERRSFVMRVGPWDEELIVAQDLDYTHRRLLLARNVGFLARRQFVCYRGAASQISDHRYTRDGWAIRLMIEERFVDALSRRDDIDQEARRVYAEKLYYIAVRVSGEGAPDIGRRYGELAERVYCLPLSSGGKRMRLLWRGGKTVCRMWGFGRKVRRWIRQRRGLVKPPHVCGTIN</sequence>
<dbReference type="EMBL" id="CP159373">
    <property type="protein sequence ID" value="XCN75403.1"/>
    <property type="molecule type" value="Genomic_DNA"/>
</dbReference>
<dbReference type="InterPro" id="IPR050834">
    <property type="entry name" value="Glycosyltransf_2"/>
</dbReference>
<dbReference type="CDD" id="cd00761">
    <property type="entry name" value="Glyco_tranf_GTA_type"/>
    <property type="match status" value="1"/>
</dbReference>
<dbReference type="InterPro" id="IPR001173">
    <property type="entry name" value="Glyco_trans_2-like"/>
</dbReference>
<accession>A0AAU8M1N5</accession>
<gene>
    <name evidence="2" type="ORF">Q3M24_05500</name>
</gene>
<proteinExistence type="predicted"/>
<name>A0AAU8M1N5_9BACT</name>
<dbReference type="GO" id="GO:0016757">
    <property type="term" value="F:glycosyltransferase activity"/>
    <property type="evidence" value="ECO:0007669"/>
    <property type="project" value="UniProtKB-KW"/>
</dbReference>
<reference evidence="2" key="1">
    <citation type="journal article" date="2024" name="Syst. Appl. Microbiol.">
        <title>First single-strain enrichments of Electrothrix cable bacteria, description of E. aestuarii sp. nov. and E. rattekaaiensis sp. nov., and proposal of a cable bacteria taxonomy following the rules of the SeqCode.</title>
        <authorList>
            <person name="Plum-Jensen L.E."/>
            <person name="Schramm A."/>
            <person name="Marshall I.P.G."/>
        </authorList>
    </citation>
    <scope>NUCLEOTIDE SEQUENCE</scope>
    <source>
        <strain evidence="2">Rat1</strain>
    </source>
</reference>
<dbReference type="SUPFAM" id="SSF53448">
    <property type="entry name" value="Nucleotide-diphospho-sugar transferases"/>
    <property type="match status" value="1"/>
</dbReference>
<evidence type="ECO:0000259" key="1">
    <source>
        <dbReference type="Pfam" id="PF00535"/>
    </source>
</evidence>
<protein>
    <submittedName>
        <fullName evidence="2">Glycosyltransferase family A protein</fullName>
        <ecNumber evidence="2">2.4.-.-</ecNumber>
    </submittedName>
</protein>
<dbReference type="AlphaFoldDB" id="A0AAU8M1N5"/>
<dbReference type="InterPro" id="IPR029044">
    <property type="entry name" value="Nucleotide-diphossugar_trans"/>
</dbReference>
<dbReference type="PANTHER" id="PTHR43685">
    <property type="entry name" value="GLYCOSYLTRANSFERASE"/>
    <property type="match status" value="1"/>
</dbReference>